<dbReference type="AlphaFoldDB" id="K2S6P4"/>
<proteinExistence type="predicted"/>
<evidence type="ECO:0000313" key="1">
    <source>
        <dbReference type="EMBL" id="EKG20557.1"/>
    </source>
</evidence>
<dbReference type="HOGENOM" id="CLU_1886150_0_0_1"/>
<organism evidence="1 2">
    <name type="scientific">Macrophomina phaseolina (strain MS6)</name>
    <name type="common">Charcoal rot fungus</name>
    <dbReference type="NCBI Taxonomy" id="1126212"/>
    <lineage>
        <taxon>Eukaryota</taxon>
        <taxon>Fungi</taxon>
        <taxon>Dikarya</taxon>
        <taxon>Ascomycota</taxon>
        <taxon>Pezizomycotina</taxon>
        <taxon>Dothideomycetes</taxon>
        <taxon>Dothideomycetes incertae sedis</taxon>
        <taxon>Botryosphaeriales</taxon>
        <taxon>Botryosphaeriaceae</taxon>
        <taxon>Macrophomina</taxon>
    </lineage>
</organism>
<evidence type="ECO:0000313" key="2">
    <source>
        <dbReference type="Proteomes" id="UP000007129"/>
    </source>
</evidence>
<name>K2S6P4_MACPH</name>
<gene>
    <name evidence="1" type="ORF">MPH_02084</name>
</gene>
<dbReference type="Proteomes" id="UP000007129">
    <property type="component" value="Unassembled WGS sequence"/>
</dbReference>
<protein>
    <submittedName>
        <fullName evidence="1">Uncharacterized protein</fullName>
    </submittedName>
</protein>
<dbReference type="EMBL" id="AHHD01000083">
    <property type="protein sequence ID" value="EKG20557.1"/>
    <property type="molecule type" value="Genomic_DNA"/>
</dbReference>
<comment type="caution">
    <text evidence="1">The sequence shown here is derived from an EMBL/GenBank/DDBJ whole genome shotgun (WGS) entry which is preliminary data.</text>
</comment>
<sequence>MSDCEQIDFEIQHGVSSLRHEKYSSSPTAAFAISWIPLNLKPLLVPSWNLSVILSERPKPIFWILLSHFLGKPNESYGTLTMLRQFNIKGFRHFGPADFYMTGIINLEWAMELVCYKICIFPMKAGQKGRFGLSR</sequence>
<dbReference type="VEuPathDB" id="FungiDB:MPH_02084"/>
<dbReference type="InParanoid" id="K2S6P4"/>
<accession>K2S6P4</accession>
<reference evidence="1 2" key="1">
    <citation type="journal article" date="2012" name="BMC Genomics">
        <title>Tools to kill: Genome of one of the most destructive plant pathogenic fungi Macrophomina phaseolina.</title>
        <authorList>
            <person name="Islam M.S."/>
            <person name="Haque M.S."/>
            <person name="Islam M.M."/>
            <person name="Emdad E.M."/>
            <person name="Halim A."/>
            <person name="Hossen Q.M.M."/>
            <person name="Hossain M.Z."/>
            <person name="Ahmed B."/>
            <person name="Rahim S."/>
            <person name="Rahman M.S."/>
            <person name="Alam M.M."/>
            <person name="Hou S."/>
            <person name="Wan X."/>
            <person name="Saito J.A."/>
            <person name="Alam M."/>
        </authorList>
    </citation>
    <scope>NUCLEOTIDE SEQUENCE [LARGE SCALE GENOMIC DNA]</scope>
    <source>
        <strain evidence="1 2">MS6</strain>
    </source>
</reference>